<keyword evidence="3 6" id="KW-0812">Transmembrane</keyword>
<reference evidence="9" key="1">
    <citation type="submission" date="2017-05" db="EMBL/GenBank/DDBJ databases">
        <authorList>
            <person name="Rodrigo-Torres L."/>
            <person name="Arahal R. D."/>
            <person name="Lucena T."/>
        </authorList>
    </citation>
    <scope>NUCLEOTIDE SEQUENCE [LARGE SCALE GENOMIC DNA]</scope>
    <source>
        <strain evidence="9">CECT 8649</strain>
    </source>
</reference>
<feature type="transmembrane region" description="Helical" evidence="6">
    <location>
        <begin position="35"/>
        <end position="54"/>
    </location>
</feature>
<dbReference type="PANTHER" id="PTHR42920">
    <property type="entry name" value="OS03G0707200 PROTEIN-RELATED"/>
    <property type="match status" value="1"/>
</dbReference>
<keyword evidence="4 6" id="KW-1133">Transmembrane helix</keyword>
<dbReference type="GO" id="GO:0005886">
    <property type="term" value="C:plasma membrane"/>
    <property type="evidence" value="ECO:0007669"/>
    <property type="project" value="UniProtKB-SubCell"/>
</dbReference>
<organism evidence="8 9">
    <name type="scientific">Pelagimonas phthalicica</name>
    <dbReference type="NCBI Taxonomy" id="1037362"/>
    <lineage>
        <taxon>Bacteria</taxon>
        <taxon>Pseudomonadati</taxon>
        <taxon>Pseudomonadota</taxon>
        <taxon>Alphaproteobacteria</taxon>
        <taxon>Rhodobacterales</taxon>
        <taxon>Roseobacteraceae</taxon>
        <taxon>Pelagimonas</taxon>
    </lineage>
</organism>
<accession>A0A238JFC6</accession>
<keyword evidence="2" id="KW-1003">Cell membrane</keyword>
<evidence type="ECO:0000259" key="7">
    <source>
        <dbReference type="Pfam" id="PF00892"/>
    </source>
</evidence>
<dbReference type="PANTHER" id="PTHR42920:SF5">
    <property type="entry name" value="EAMA DOMAIN-CONTAINING PROTEIN"/>
    <property type="match status" value="1"/>
</dbReference>
<feature type="transmembrane region" description="Helical" evidence="6">
    <location>
        <begin position="207"/>
        <end position="229"/>
    </location>
</feature>
<dbReference type="InterPro" id="IPR037185">
    <property type="entry name" value="EmrE-like"/>
</dbReference>
<protein>
    <submittedName>
        <fullName evidence="8">Threonine and homoserine efflux system</fullName>
    </submittedName>
</protein>
<feature type="transmembrane region" description="Helical" evidence="6">
    <location>
        <begin position="66"/>
        <end position="83"/>
    </location>
</feature>
<feature type="domain" description="EamA" evidence="7">
    <location>
        <begin position="6"/>
        <end position="137"/>
    </location>
</feature>
<dbReference type="AlphaFoldDB" id="A0A238JFC6"/>
<feature type="transmembrane region" description="Helical" evidence="6">
    <location>
        <begin position="146"/>
        <end position="165"/>
    </location>
</feature>
<feature type="transmembrane region" description="Helical" evidence="6">
    <location>
        <begin position="262"/>
        <end position="280"/>
    </location>
</feature>
<evidence type="ECO:0000313" key="9">
    <source>
        <dbReference type="Proteomes" id="UP000225972"/>
    </source>
</evidence>
<feature type="transmembrane region" description="Helical" evidence="6">
    <location>
        <begin position="89"/>
        <end position="111"/>
    </location>
</feature>
<dbReference type="InterPro" id="IPR000620">
    <property type="entry name" value="EamA_dom"/>
</dbReference>
<proteinExistence type="predicted"/>
<sequence length="294" mass="31642">MSETHRGLIAIYLTVLLLATNGLFAKGLPLGSIDITVVRGVIAAITIALFAPFLKLRLAGLQRRDFVTLIGLGLLLSVHWASFFEAMRVSSIAVGMTMLYTYPVFTVFFEAATERKRIELPDLFLAGLMMVGVFIISSPGQDDSGLLLGIGWGLFSAITFALRNVLQRKLCRHIQPVAAVGCQSLAGSLLLLPFLNVSALQQDMSTMMYLLLLGVVFTAVPHSLLATALKHLSAKTVSFIGCLQPILGALIALVVLRETPGLNVIIGGSIIVSVAMLETMKSVLRHRKLAQGRA</sequence>
<evidence type="ECO:0000313" key="8">
    <source>
        <dbReference type="EMBL" id="SMX28662.1"/>
    </source>
</evidence>
<feature type="domain" description="EamA" evidence="7">
    <location>
        <begin position="148"/>
        <end position="275"/>
    </location>
</feature>
<dbReference type="Proteomes" id="UP000225972">
    <property type="component" value="Unassembled WGS sequence"/>
</dbReference>
<feature type="transmembrane region" description="Helical" evidence="6">
    <location>
        <begin position="177"/>
        <end position="195"/>
    </location>
</feature>
<evidence type="ECO:0000256" key="4">
    <source>
        <dbReference type="ARBA" id="ARBA00022989"/>
    </source>
</evidence>
<dbReference type="EMBL" id="FXXP01000002">
    <property type="protein sequence ID" value="SMX28662.1"/>
    <property type="molecule type" value="Genomic_DNA"/>
</dbReference>
<evidence type="ECO:0000256" key="6">
    <source>
        <dbReference type="SAM" id="Phobius"/>
    </source>
</evidence>
<evidence type="ECO:0000256" key="1">
    <source>
        <dbReference type="ARBA" id="ARBA00004651"/>
    </source>
</evidence>
<dbReference type="SUPFAM" id="SSF103481">
    <property type="entry name" value="Multidrug resistance efflux transporter EmrE"/>
    <property type="match status" value="2"/>
</dbReference>
<dbReference type="OrthoDB" id="9150437at2"/>
<dbReference type="InterPro" id="IPR051258">
    <property type="entry name" value="Diverse_Substrate_Transporter"/>
</dbReference>
<evidence type="ECO:0000256" key="3">
    <source>
        <dbReference type="ARBA" id="ARBA00022692"/>
    </source>
</evidence>
<name>A0A238JFC6_9RHOB</name>
<evidence type="ECO:0000256" key="5">
    <source>
        <dbReference type="ARBA" id="ARBA00023136"/>
    </source>
</evidence>
<dbReference type="Pfam" id="PF00892">
    <property type="entry name" value="EamA"/>
    <property type="match status" value="2"/>
</dbReference>
<feature type="transmembrane region" description="Helical" evidence="6">
    <location>
        <begin position="123"/>
        <end position="140"/>
    </location>
</feature>
<gene>
    <name evidence="8" type="ORF">TRP8649_02787</name>
</gene>
<keyword evidence="5 6" id="KW-0472">Membrane</keyword>
<comment type="subcellular location">
    <subcellularLocation>
        <location evidence="1">Cell membrane</location>
        <topology evidence="1">Multi-pass membrane protein</topology>
    </subcellularLocation>
</comment>
<feature type="transmembrane region" description="Helical" evidence="6">
    <location>
        <begin position="236"/>
        <end position="256"/>
    </location>
</feature>
<evidence type="ECO:0000256" key="2">
    <source>
        <dbReference type="ARBA" id="ARBA00022475"/>
    </source>
</evidence>
<dbReference type="RefSeq" id="WP_099246166.1">
    <property type="nucleotide sequence ID" value="NZ_FXXP01000002.1"/>
</dbReference>
<keyword evidence="9" id="KW-1185">Reference proteome</keyword>